<organism evidence="2 3">
    <name type="scientific">Nocardia albiluteola</name>
    <dbReference type="NCBI Taxonomy" id="2842303"/>
    <lineage>
        <taxon>Bacteria</taxon>
        <taxon>Bacillati</taxon>
        <taxon>Actinomycetota</taxon>
        <taxon>Actinomycetes</taxon>
        <taxon>Mycobacteriales</taxon>
        <taxon>Nocardiaceae</taxon>
        <taxon>Nocardia</taxon>
    </lineage>
</organism>
<evidence type="ECO:0008006" key="4">
    <source>
        <dbReference type="Google" id="ProtNLM"/>
    </source>
</evidence>
<reference evidence="2 3" key="1">
    <citation type="submission" date="2021-06" db="EMBL/GenBank/DDBJ databases">
        <title>Actinomycetes sequencing.</title>
        <authorList>
            <person name="Shan Q."/>
        </authorList>
    </citation>
    <scope>NUCLEOTIDE SEQUENCE [LARGE SCALE GENOMIC DNA]</scope>
    <source>
        <strain evidence="2 3">NEAU-G5</strain>
    </source>
</reference>
<feature type="region of interest" description="Disordered" evidence="1">
    <location>
        <begin position="20"/>
        <end position="42"/>
    </location>
</feature>
<accession>A0ABS6AWM8</accession>
<gene>
    <name evidence="2" type="ORF">KO481_12980</name>
</gene>
<evidence type="ECO:0000313" key="2">
    <source>
        <dbReference type="EMBL" id="MBU3062432.1"/>
    </source>
</evidence>
<sequence length="86" mass="9080">MAGSATAVCADELGLVSPRTFGPAPGGRSMGTGSRRRRNISRGPGKIWVYGSIRVRDGQAVTLTDHTEIEVVAGVEFASRLLCVSY</sequence>
<comment type="caution">
    <text evidence="2">The sequence shown here is derived from an EMBL/GenBank/DDBJ whole genome shotgun (WGS) entry which is preliminary data.</text>
</comment>
<name>A0ABS6AWM8_9NOCA</name>
<evidence type="ECO:0000256" key="1">
    <source>
        <dbReference type="SAM" id="MobiDB-lite"/>
    </source>
</evidence>
<evidence type="ECO:0000313" key="3">
    <source>
        <dbReference type="Proteomes" id="UP000733379"/>
    </source>
</evidence>
<protein>
    <recommendedName>
        <fullName evidence="4">Transposase</fullName>
    </recommendedName>
</protein>
<proteinExistence type="predicted"/>
<dbReference type="RefSeq" id="WP_215917278.1">
    <property type="nucleotide sequence ID" value="NZ_JAHKNI010000003.1"/>
</dbReference>
<keyword evidence="3" id="KW-1185">Reference proteome</keyword>
<dbReference type="Proteomes" id="UP000733379">
    <property type="component" value="Unassembled WGS sequence"/>
</dbReference>
<dbReference type="EMBL" id="JAHKNI010000003">
    <property type="protein sequence ID" value="MBU3062432.1"/>
    <property type="molecule type" value="Genomic_DNA"/>
</dbReference>